<dbReference type="RefSeq" id="WP_394826676.1">
    <property type="nucleotide sequence ID" value="NZ_CP089984.1"/>
</dbReference>
<protein>
    <submittedName>
        <fullName evidence="2">Uncharacterized protein</fullName>
    </submittedName>
</protein>
<keyword evidence="3" id="KW-1185">Reference proteome</keyword>
<feature type="compositionally biased region" description="Pro residues" evidence="1">
    <location>
        <begin position="88"/>
        <end position="102"/>
    </location>
</feature>
<dbReference type="Proteomes" id="UP001370348">
    <property type="component" value="Chromosome"/>
</dbReference>
<evidence type="ECO:0000256" key="1">
    <source>
        <dbReference type="SAM" id="MobiDB-lite"/>
    </source>
</evidence>
<name>A0ABZ2M1N4_9BACT</name>
<dbReference type="EMBL" id="CP089984">
    <property type="protein sequence ID" value="WXB17047.1"/>
    <property type="molecule type" value="Genomic_DNA"/>
</dbReference>
<evidence type="ECO:0000313" key="2">
    <source>
        <dbReference type="EMBL" id="WXB17047.1"/>
    </source>
</evidence>
<accession>A0ABZ2M1N4</accession>
<sequence>MDIRAPFATHVLRVLFESARDRAPVDADEIIVRVVEQLPPRGDRSDLVPVLRIALRMLERSRLVEFEDHDRIRLTMTGLALAVSLPPVSAPTPVAPPGPSSKPPTRTSGHPAAAA</sequence>
<reference evidence="2 3" key="1">
    <citation type="submission" date="2021-12" db="EMBL/GenBank/DDBJ databases">
        <title>Discovery of the Pendulisporaceae a myxobacterial family with distinct sporulation behavior and unique specialized metabolism.</title>
        <authorList>
            <person name="Garcia R."/>
            <person name="Popoff A."/>
            <person name="Bader C.D."/>
            <person name="Loehr J."/>
            <person name="Walesch S."/>
            <person name="Walt C."/>
            <person name="Boldt J."/>
            <person name="Bunk B."/>
            <person name="Haeckl F.J.F.P.J."/>
            <person name="Gunesch A.P."/>
            <person name="Birkelbach J."/>
            <person name="Nuebel U."/>
            <person name="Pietschmann T."/>
            <person name="Bach T."/>
            <person name="Mueller R."/>
        </authorList>
    </citation>
    <scope>NUCLEOTIDE SEQUENCE [LARGE SCALE GENOMIC DNA]</scope>
    <source>
        <strain evidence="2 3">MSr11954</strain>
    </source>
</reference>
<feature type="region of interest" description="Disordered" evidence="1">
    <location>
        <begin position="87"/>
        <end position="115"/>
    </location>
</feature>
<organism evidence="2 3">
    <name type="scientific">Pendulispora albinea</name>
    <dbReference type="NCBI Taxonomy" id="2741071"/>
    <lineage>
        <taxon>Bacteria</taxon>
        <taxon>Pseudomonadati</taxon>
        <taxon>Myxococcota</taxon>
        <taxon>Myxococcia</taxon>
        <taxon>Myxococcales</taxon>
        <taxon>Sorangiineae</taxon>
        <taxon>Pendulisporaceae</taxon>
        <taxon>Pendulispora</taxon>
    </lineage>
</organism>
<proteinExistence type="predicted"/>
<gene>
    <name evidence="2" type="ORF">LZC94_07170</name>
</gene>
<evidence type="ECO:0000313" key="3">
    <source>
        <dbReference type="Proteomes" id="UP001370348"/>
    </source>
</evidence>